<feature type="domain" description="Porphobilinogen deaminase C-terminal" evidence="10">
    <location>
        <begin position="226"/>
        <end position="293"/>
    </location>
</feature>
<comment type="catalytic activity">
    <reaction evidence="7 8">
        <text>4 porphobilinogen + H2O = hydroxymethylbilane + 4 NH4(+)</text>
        <dbReference type="Rhea" id="RHEA:13185"/>
        <dbReference type="ChEBI" id="CHEBI:15377"/>
        <dbReference type="ChEBI" id="CHEBI:28938"/>
        <dbReference type="ChEBI" id="CHEBI:57845"/>
        <dbReference type="ChEBI" id="CHEBI:58126"/>
        <dbReference type="EC" id="2.5.1.61"/>
    </reaction>
</comment>
<dbReference type="GO" id="GO:0004418">
    <property type="term" value="F:hydroxymethylbilane synthase activity"/>
    <property type="evidence" value="ECO:0007669"/>
    <property type="project" value="UniProtKB-UniRule"/>
</dbReference>
<comment type="cofactor">
    <cofactor evidence="8">
        <name>dipyrromethane</name>
        <dbReference type="ChEBI" id="CHEBI:60342"/>
    </cofactor>
    <text evidence="8">Binds 1 dipyrromethane group covalently.</text>
</comment>
<dbReference type="InterPro" id="IPR022418">
    <property type="entry name" value="Porphobilinogen_deaminase_C"/>
</dbReference>
<accession>A0A1D2LKC4</accession>
<evidence type="ECO:0000256" key="8">
    <source>
        <dbReference type="HAMAP-Rule" id="MF_00260"/>
    </source>
</evidence>
<comment type="miscellaneous">
    <text evidence="8">The porphobilinogen subunits are added to the dipyrromethane group.</text>
</comment>
<evidence type="ECO:0000256" key="7">
    <source>
        <dbReference type="ARBA" id="ARBA00048169"/>
    </source>
</evidence>
<dbReference type="InterPro" id="IPR036803">
    <property type="entry name" value="Porphobilinogen_deaminase_C_sf"/>
</dbReference>
<evidence type="ECO:0000256" key="1">
    <source>
        <dbReference type="ARBA" id="ARBA00002869"/>
    </source>
</evidence>
<proteinExistence type="inferred from homology"/>
<keyword evidence="6 8" id="KW-0627">Porphyrin biosynthesis</keyword>
<organism evidence="11 12">
    <name type="scientific">Brochothrix thermosphacta</name>
    <name type="common">Microbacterium thermosphactum</name>
    <dbReference type="NCBI Taxonomy" id="2756"/>
    <lineage>
        <taxon>Bacteria</taxon>
        <taxon>Bacillati</taxon>
        <taxon>Bacillota</taxon>
        <taxon>Bacilli</taxon>
        <taxon>Bacillales</taxon>
        <taxon>Listeriaceae</taxon>
        <taxon>Brochothrix</taxon>
    </lineage>
</organism>
<dbReference type="CDD" id="cd13646">
    <property type="entry name" value="PBP2_EcHMBS_like"/>
    <property type="match status" value="1"/>
</dbReference>
<dbReference type="AlphaFoldDB" id="A0A1D2LKC4"/>
<evidence type="ECO:0000256" key="4">
    <source>
        <dbReference type="ARBA" id="ARBA00011245"/>
    </source>
</evidence>
<evidence type="ECO:0000256" key="5">
    <source>
        <dbReference type="ARBA" id="ARBA00022679"/>
    </source>
</evidence>
<dbReference type="Pfam" id="PF03900">
    <property type="entry name" value="Porphobil_deamC"/>
    <property type="match status" value="1"/>
</dbReference>
<evidence type="ECO:0000256" key="6">
    <source>
        <dbReference type="ARBA" id="ARBA00023244"/>
    </source>
</evidence>
<dbReference type="EC" id="2.5.1.61" evidence="8"/>
<evidence type="ECO:0000313" key="11">
    <source>
        <dbReference type="EMBL" id="ATF27174.1"/>
    </source>
</evidence>
<comment type="similarity">
    <text evidence="3 8">Belongs to the HMBS family.</text>
</comment>
<evidence type="ECO:0000256" key="3">
    <source>
        <dbReference type="ARBA" id="ARBA00005638"/>
    </source>
</evidence>
<dbReference type="GO" id="GO:0005737">
    <property type="term" value="C:cytoplasm"/>
    <property type="evidence" value="ECO:0007669"/>
    <property type="project" value="UniProtKB-UniRule"/>
</dbReference>
<dbReference type="RefSeq" id="WP_069125417.1">
    <property type="nucleotide sequence ID" value="NZ_CP023483.1"/>
</dbReference>
<dbReference type="OrthoDB" id="9810298at2"/>
<dbReference type="NCBIfam" id="TIGR00212">
    <property type="entry name" value="hemC"/>
    <property type="match status" value="1"/>
</dbReference>
<dbReference type="Pfam" id="PF01379">
    <property type="entry name" value="Porphobil_deam"/>
    <property type="match status" value="1"/>
</dbReference>
<dbReference type="PANTHER" id="PTHR11557:SF0">
    <property type="entry name" value="PORPHOBILINOGEN DEAMINASE"/>
    <property type="match status" value="1"/>
</dbReference>
<dbReference type="EMBL" id="CP023483">
    <property type="protein sequence ID" value="ATF27174.1"/>
    <property type="molecule type" value="Genomic_DNA"/>
</dbReference>
<dbReference type="SUPFAM" id="SSF53850">
    <property type="entry name" value="Periplasmic binding protein-like II"/>
    <property type="match status" value="1"/>
</dbReference>
<dbReference type="InterPro" id="IPR022417">
    <property type="entry name" value="Porphobilin_deaminase_N"/>
</dbReference>
<protein>
    <recommendedName>
        <fullName evidence="8">Porphobilinogen deaminase</fullName>
        <shortName evidence="8">PBG</shortName>
        <ecNumber evidence="8">2.5.1.61</ecNumber>
    </recommendedName>
    <alternativeName>
        <fullName evidence="8">Hydroxymethylbilane synthase</fullName>
        <shortName evidence="8">HMBS</shortName>
    </alternativeName>
    <alternativeName>
        <fullName evidence="8">Pre-uroporphyrinogen synthase</fullName>
    </alternativeName>
</protein>
<feature type="domain" description="Porphobilinogen deaminase N-terminal" evidence="9">
    <location>
        <begin position="5"/>
        <end position="213"/>
    </location>
</feature>
<dbReference type="SUPFAM" id="SSF54782">
    <property type="entry name" value="Porphobilinogen deaminase (hydroxymethylbilane synthase), C-terminal domain"/>
    <property type="match status" value="1"/>
</dbReference>
<evidence type="ECO:0000256" key="2">
    <source>
        <dbReference type="ARBA" id="ARBA00004735"/>
    </source>
</evidence>
<dbReference type="Gene3D" id="3.30.160.40">
    <property type="entry name" value="Porphobilinogen deaminase, C-terminal domain"/>
    <property type="match status" value="1"/>
</dbReference>
<dbReference type="STRING" id="2756.BFR44_03340"/>
<dbReference type="Proteomes" id="UP000243591">
    <property type="component" value="Chromosome"/>
</dbReference>
<comment type="pathway">
    <text evidence="2">Porphyrin-containing compound metabolism; protoporphyrin-IX biosynthesis; coproporphyrinogen-III from 5-aminolevulinate: step 2/4.</text>
</comment>
<dbReference type="PRINTS" id="PR00151">
    <property type="entry name" value="PORPHBDMNASE"/>
</dbReference>
<evidence type="ECO:0000259" key="9">
    <source>
        <dbReference type="Pfam" id="PF01379"/>
    </source>
</evidence>
<reference evidence="11 12" key="1">
    <citation type="submission" date="2017-09" db="EMBL/GenBank/DDBJ databases">
        <title>Complete Genome Sequences of Two Strains of the Meat Spoilage Bacterium Brochothrix thermosphacta Isolated from Ground Chicken.</title>
        <authorList>
            <person name="Paoli G.C."/>
            <person name="Wijey C."/>
            <person name="Chen C.-Y."/>
            <person name="Nguyen L."/>
            <person name="Yan X."/>
            <person name="Irwin P.L."/>
        </authorList>
    </citation>
    <scope>NUCLEOTIDE SEQUENCE [LARGE SCALE GENOMIC DNA]</scope>
    <source>
        <strain evidence="11 12">BI</strain>
    </source>
</reference>
<dbReference type="InterPro" id="IPR000860">
    <property type="entry name" value="HemC"/>
</dbReference>
<dbReference type="FunFam" id="3.40.190.10:FF:000005">
    <property type="entry name" value="Porphobilinogen deaminase"/>
    <property type="match status" value="1"/>
</dbReference>
<comment type="subunit">
    <text evidence="4 8">Monomer.</text>
</comment>
<dbReference type="PIRSF" id="PIRSF001438">
    <property type="entry name" value="4pyrrol_synth_OHMeBilane_synth"/>
    <property type="match status" value="1"/>
</dbReference>
<dbReference type="FunFam" id="3.40.190.10:FF:000004">
    <property type="entry name" value="Porphobilinogen deaminase"/>
    <property type="match status" value="1"/>
</dbReference>
<name>A0A1D2LKC4_BROTH</name>
<feature type="modified residue" description="S-(dipyrrolylmethanemethyl)cysteine" evidence="8">
    <location>
        <position position="242"/>
    </location>
</feature>
<dbReference type="Gene3D" id="3.40.190.10">
    <property type="entry name" value="Periplasmic binding protein-like II"/>
    <property type="match status" value="2"/>
</dbReference>
<sequence>MRKVITVGTRRSQLATTQTGHVIKALQANYPEVVFEVKEIVTKGDIRLEESLSKIGGKGLFIKEIEWALLNSDIDIAVHSMKDMPAELPGELTIGAIPIREDARDVLVSSDGRSVKELKENAVVGTSSLRRQAQLLALRPDLEIKLLRGNVDSRLRKLREGQYDAIILAAAGLKRLGLFNETEMYPLPIEECLPAVGQGALAIECRSDDEDVRKLLATIHDPETALTVLTERAFLAEMEGSCHMPVGGYATLENQGIVLRSLLASVDGQRVIHSQVIGEESKTVGQSVKEKLFEQGAAAMIADLNIEE</sequence>
<gene>
    <name evidence="8" type="primary">hemC</name>
    <name evidence="11" type="ORF">CNY62_12775</name>
</gene>
<comment type="function">
    <text evidence="1 8">Tetrapolymerization of the monopyrrole PBG into the hydroxymethylbilane pre-uroporphyrinogen in several discrete steps.</text>
</comment>
<dbReference type="GO" id="GO:0006782">
    <property type="term" value="P:protoporphyrinogen IX biosynthetic process"/>
    <property type="evidence" value="ECO:0007669"/>
    <property type="project" value="UniProtKB-UniRule"/>
</dbReference>
<keyword evidence="5 8" id="KW-0808">Transferase</keyword>
<dbReference type="HAMAP" id="MF_00260">
    <property type="entry name" value="Porphobil_deam"/>
    <property type="match status" value="1"/>
</dbReference>
<dbReference type="KEGG" id="bths:CNY62_12775"/>
<evidence type="ECO:0000259" key="10">
    <source>
        <dbReference type="Pfam" id="PF03900"/>
    </source>
</evidence>
<evidence type="ECO:0000313" key="12">
    <source>
        <dbReference type="Proteomes" id="UP000243591"/>
    </source>
</evidence>
<dbReference type="PANTHER" id="PTHR11557">
    <property type="entry name" value="PORPHOBILINOGEN DEAMINASE"/>
    <property type="match status" value="1"/>
</dbReference>
<keyword evidence="12" id="KW-1185">Reference proteome</keyword>